<evidence type="ECO:0000313" key="2">
    <source>
        <dbReference type="Proteomes" id="UP000282876"/>
    </source>
</evidence>
<sequence>MDDTTFSFDLNEIEMKSKKDEDSLTINSDVIKKKLTNKSNKNDETMLTKILSYLEEDEKRDYEILEKLSEFEKKLDKFL</sequence>
<comment type="caution">
    <text evidence="1">The sequence shown here is derived from an EMBL/GenBank/DDBJ whole genome shotgun (WGS) entry which is preliminary data.</text>
</comment>
<dbReference type="Proteomes" id="UP000282876">
    <property type="component" value="Unassembled WGS sequence"/>
</dbReference>
<evidence type="ECO:0000313" key="1">
    <source>
        <dbReference type="EMBL" id="RVD91013.1"/>
    </source>
</evidence>
<gene>
    <name evidence="1" type="ORF">TUBRATIS_25490</name>
</gene>
<organism evidence="1 2">
    <name type="scientific">Tubulinosema ratisbonensis</name>
    <dbReference type="NCBI Taxonomy" id="291195"/>
    <lineage>
        <taxon>Eukaryota</taxon>
        <taxon>Fungi</taxon>
        <taxon>Fungi incertae sedis</taxon>
        <taxon>Microsporidia</taxon>
        <taxon>Tubulinosematoidea</taxon>
        <taxon>Tubulinosematidae</taxon>
        <taxon>Tubulinosema</taxon>
    </lineage>
</organism>
<reference evidence="1 2" key="1">
    <citation type="submission" date="2018-10" db="EMBL/GenBank/DDBJ databases">
        <title>Draft genome sequence of the microsporidian Tubulinosema ratisbonensis.</title>
        <authorList>
            <person name="Polonais V."/>
            <person name="Peyretaillade E."/>
            <person name="Niehus S."/>
            <person name="Wawrzyniak I."/>
            <person name="Franchet A."/>
            <person name="Gaspin C."/>
            <person name="Reichstadt M."/>
            <person name="Belser C."/>
            <person name="Labadie K."/>
            <person name="Delbac F."/>
            <person name="Ferrandon D."/>
        </authorList>
    </citation>
    <scope>NUCLEOTIDE SEQUENCE [LARGE SCALE GENOMIC DNA]</scope>
    <source>
        <strain evidence="1 2">Franzen</strain>
    </source>
</reference>
<keyword evidence="2" id="KW-1185">Reference proteome</keyword>
<protein>
    <submittedName>
        <fullName evidence="1">Uncharacterized protein</fullName>
    </submittedName>
</protein>
<dbReference type="EMBL" id="RCSS01000686">
    <property type="protein sequence ID" value="RVD91013.1"/>
    <property type="molecule type" value="Genomic_DNA"/>
</dbReference>
<name>A0A437AIK0_9MICR</name>
<accession>A0A437AIK0</accession>
<dbReference type="VEuPathDB" id="MicrosporidiaDB:TUBRATIS_25490"/>
<proteinExistence type="predicted"/>
<dbReference type="AlphaFoldDB" id="A0A437AIK0"/>